<accession>A0A172ZHX1</accession>
<reference evidence="2" key="1">
    <citation type="submission" date="2015-10" db="EMBL/GenBank/DDBJ databases">
        <title>Genome of Paenibacillus bovis sp. nov.</title>
        <authorList>
            <person name="Wu Z."/>
            <person name="Gao C."/>
            <person name="Liu Z."/>
            <person name="Zheng H."/>
        </authorList>
    </citation>
    <scope>NUCLEOTIDE SEQUENCE [LARGE SCALE GENOMIC DNA]</scope>
    <source>
        <strain evidence="2">BD3526</strain>
    </source>
</reference>
<proteinExistence type="predicted"/>
<name>A0A172ZHX1_9BACL</name>
<evidence type="ECO:0000313" key="2">
    <source>
        <dbReference type="Proteomes" id="UP000078148"/>
    </source>
</evidence>
<protein>
    <submittedName>
        <fullName evidence="1">Uncharacterized protein</fullName>
    </submittedName>
</protein>
<sequence length="135" mass="16705">MSIESVLVEIQQLYTEEYEILPLYEEWVELQESFVEEFRRYAADDIISADFDTYESLIVGLASRRTIERLEDALERYKYKPWLEKSFYDRYPQYRFLERYDLSEYPKMYRTMIVLERMRIKLLELICLLDFTEKK</sequence>
<dbReference type="Proteomes" id="UP000078148">
    <property type="component" value="Chromosome"/>
</dbReference>
<dbReference type="Pfam" id="PF14176">
    <property type="entry name" value="YxiJ"/>
    <property type="match status" value="1"/>
</dbReference>
<dbReference type="OrthoDB" id="2083321at2"/>
<keyword evidence="2" id="KW-1185">Reference proteome</keyword>
<reference evidence="1 2" key="2">
    <citation type="journal article" date="2016" name="Int. J. Syst. Evol. Microbiol.">
        <title>Paenibacillus bovis sp. nov., isolated from raw yak (Bos grunniens) milk.</title>
        <authorList>
            <person name="Gao C."/>
            <person name="Han J."/>
            <person name="Liu Z."/>
            <person name="Xu X."/>
            <person name="Hang F."/>
            <person name="Wu Z."/>
        </authorList>
    </citation>
    <scope>NUCLEOTIDE SEQUENCE [LARGE SCALE GENOMIC DNA]</scope>
    <source>
        <strain evidence="1 2">BD3526</strain>
    </source>
</reference>
<dbReference type="AlphaFoldDB" id="A0A172ZHX1"/>
<dbReference type="EMBL" id="CP013023">
    <property type="protein sequence ID" value="ANF97129.1"/>
    <property type="molecule type" value="Genomic_DNA"/>
</dbReference>
<evidence type="ECO:0000313" key="1">
    <source>
        <dbReference type="EMBL" id="ANF97129.1"/>
    </source>
</evidence>
<dbReference type="KEGG" id="pbv:AR543_14705"/>
<dbReference type="InterPro" id="IPR025551">
    <property type="entry name" value="WapI/YxiJ-like"/>
</dbReference>
<dbReference type="RefSeq" id="WP_060535245.1">
    <property type="nucleotide sequence ID" value="NZ_CP013023.1"/>
</dbReference>
<gene>
    <name evidence="1" type="ORF">AR543_14705</name>
</gene>
<organism evidence="1 2">
    <name type="scientific">Paenibacillus bovis</name>
    <dbReference type="NCBI Taxonomy" id="1616788"/>
    <lineage>
        <taxon>Bacteria</taxon>
        <taxon>Bacillati</taxon>
        <taxon>Bacillota</taxon>
        <taxon>Bacilli</taxon>
        <taxon>Bacillales</taxon>
        <taxon>Paenibacillaceae</taxon>
        <taxon>Paenibacillus</taxon>
    </lineage>
</organism>